<reference evidence="3 4" key="1">
    <citation type="submission" date="2020-03" db="EMBL/GenBank/DDBJ databases">
        <title>Isolation and identification of active actinomycetes.</title>
        <authorList>
            <person name="Sun X."/>
        </authorList>
    </citation>
    <scope>NUCLEOTIDE SEQUENCE [LARGE SCALE GENOMIC DNA]</scope>
    <source>
        <strain evidence="3 4">NEAU-D13</strain>
    </source>
</reference>
<evidence type="ECO:0000256" key="2">
    <source>
        <dbReference type="ARBA" id="ARBA00022679"/>
    </source>
</evidence>
<keyword evidence="2" id="KW-0808">Transferase</keyword>
<dbReference type="Gene3D" id="3.40.710.10">
    <property type="entry name" value="DD-peptidase/beta-lactamase superfamily"/>
    <property type="match status" value="2"/>
</dbReference>
<dbReference type="InterPro" id="IPR050396">
    <property type="entry name" value="Glycosyltr_51/Transpeptidase"/>
</dbReference>
<evidence type="ECO:0000313" key="3">
    <source>
        <dbReference type="EMBL" id="NGY59307.1"/>
    </source>
</evidence>
<dbReference type="EMBL" id="JAAMPJ010000002">
    <property type="protein sequence ID" value="NGY59307.1"/>
    <property type="molecule type" value="Genomic_DNA"/>
</dbReference>
<dbReference type="GO" id="GO:0008955">
    <property type="term" value="F:peptidoglycan glycosyltransferase activity"/>
    <property type="evidence" value="ECO:0007669"/>
    <property type="project" value="TreeGrafter"/>
</dbReference>
<dbReference type="AlphaFoldDB" id="A0A7C9RPK0"/>
<keyword evidence="4" id="KW-1185">Reference proteome</keyword>
<organism evidence="3 4">
    <name type="scientific">Lentzea alba</name>
    <dbReference type="NCBI Taxonomy" id="2714351"/>
    <lineage>
        <taxon>Bacteria</taxon>
        <taxon>Bacillati</taxon>
        <taxon>Actinomycetota</taxon>
        <taxon>Actinomycetes</taxon>
        <taxon>Pseudonocardiales</taxon>
        <taxon>Pseudonocardiaceae</taxon>
        <taxon>Lentzea</taxon>
    </lineage>
</organism>
<dbReference type="GO" id="GO:0030288">
    <property type="term" value="C:outer membrane-bounded periplasmic space"/>
    <property type="evidence" value="ECO:0007669"/>
    <property type="project" value="TreeGrafter"/>
</dbReference>
<dbReference type="SUPFAM" id="SSF56601">
    <property type="entry name" value="beta-lactamase/transpeptidase-like"/>
    <property type="match status" value="1"/>
</dbReference>
<protein>
    <recommendedName>
        <fullName evidence="5">Penicillin binding protein transpeptidase domain-containing protein</fullName>
    </recommendedName>
</protein>
<evidence type="ECO:0000313" key="4">
    <source>
        <dbReference type="Proteomes" id="UP000481360"/>
    </source>
</evidence>
<evidence type="ECO:0008006" key="5">
    <source>
        <dbReference type="Google" id="ProtNLM"/>
    </source>
</evidence>
<accession>A0A7C9RPK0</accession>
<dbReference type="PANTHER" id="PTHR32282">
    <property type="entry name" value="BINDING PROTEIN TRANSPEPTIDASE, PUTATIVE-RELATED"/>
    <property type="match status" value="1"/>
</dbReference>
<dbReference type="GO" id="GO:0009252">
    <property type="term" value="P:peptidoglycan biosynthetic process"/>
    <property type="evidence" value="ECO:0007669"/>
    <property type="project" value="TreeGrafter"/>
</dbReference>
<comment type="caution">
    <text evidence="3">The sequence shown here is derived from an EMBL/GenBank/DDBJ whole genome shotgun (WGS) entry which is preliminary data.</text>
</comment>
<keyword evidence="1" id="KW-0328">Glycosyltransferase</keyword>
<sequence length="328" mass="34548">MKRFLPVLGVLVLVGAVAAVVWQRFEEPPERYVVLQYADASELWRSGDAETPLVRQIVRELGTRASLSLDQLRNTGAVVVTTIDARAQSAGAATIREKSAARTSVTAVDPASGAVRAYAPGNDPSVDFAGGVVKEPGSVFFPFTAVAAVQEGKPLGEGDVERAIGVARRAGVPEFADVAGNRTKLLDGPGGVLRPLDLASGYATFAADGVHRDAHFVTHVTDAHGSTLYQALGTPQPAFDRDPVRSKDIAQQVTKVLRDDPVCGDNNPYLACRPGAWPSDGPARHAWMLGYTPELSVSVFVGGDEAGGAVDAGLPKAVWGTFLEKLKP</sequence>
<dbReference type="Proteomes" id="UP000481360">
    <property type="component" value="Unassembled WGS sequence"/>
</dbReference>
<dbReference type="PANTHER" id="PTHR32282:SF33">
    <property type="entry name" value="PEPTIDOGLYCAN GLYCOSYLTRANSFERASE"/>
    <property type="match status" value="1"/>
</dbReference>
<gene>
    <name evidence="3" type="ORF">G7043_10265</name>
</gene>
<proteinExistence type="predicted"/>
<dbReference type="RefSeq" id="WP_166045337.1">
    <property type="nucleotide sequence ID" value="NZ_JAAMPJ010000002.1"/>
</dbReference>
<evidence type="ECO:0000256" key="1">
    <source>
        <dbReference type="ARBA" id="ARBA00022676"/>
    </source>
</evidence>
<dbReference type="InterPro" id="IPR012338">
    <property type="entry name" value="Beta-lactam/transpept-like"/>
</dbReference>
<name>A0A7C9RPK0_9PSEU</name>